<dbReference type="GO" id="GO:0009617">
    <property type="term" value="P:response to bacterium"/>
    <property type="evidence" value="ECO:0000318"/>
    <property type="project" value="GO_Central"/>
</dbReference>
<dbReference type="HOGENOM" id="CLU_055459_0_0_1"/>
<dbReference type="InterPro" id="IPR036179">
    <property type="entry name" value="Ig-like_dom_sf"/>
</dbReference>
<dbReference type="OrthoDB" id="6370831at2759"/>
<evidence type="ECO:0000256" key="5">
    <source>
        <dbReference type="ARBA" id="ARBA00023136"/>
    </source>
</evidence>
<dbReference type="PANTHER" id="PTHR19433">
    <property type="entry name" value="T-CELL RECEPTOR ALPHA CHAIN V REGION-RELATED"/>
    <property type="match status" value="1"/>
</dbReference>
<evidence type="ECO:0000256" key="4">
    <source>
        <dbReference type="ARBA" id="ARBA00022859"/>
    </source>
</evidence>
<proteinExistence type="predicted"/>
<feature type="domain" description="Ig-like" evidence="10">
    <location>
        <begin position="131"/>
        <end position="232"/>
    </location>
</feature>
<dbReference type="InterPro" id="IPR013106">
    <property type="entry name" value="Ig_V-set"/>
</dbReference>
<comment type="subcellular location">
    <subcellularLocation>
        <location evidence="1">Cell membrane</location>
    </subcellularLocation>
</comment>
<organism evidence="11 12">
    <name type="scientific">Lepisosteus oculatus</name>
    <name type="common">Spotted gar</name>
    <dbReference type="NCBI Taxonomy" id="7918"/>
    <lineage>
        <taxon>Eukaryota</taxon>
        <taxon>Metazoa</taxon>
        <taxon>Chordata</taxon>
        <taxon>Craniata</taxon>
        <taxon>Vertebrata</taxon>
        <taxon>Euteleostomi</taxon>
        <taxon>Actinopterygii</taxon>
        <taxon>Neopterygii</taxon>
        <taxon>Holostei</taxon>
        <taxon>Semionotiformes</taxon>
        <taxon>Lepisosteidae</taxon>
        <taxon>Lepisosteus</taxon>
    </lineage>
</organism>
<keyword evidence="6" id="KW-1015">Disulfide bond</keyword>
<reference evidence="12" key="1">
    <citation type="submission" date="2011-12" db="EMBL/GenBank/DDBJ databases">
        <title>The Draft Genome of Lepisosteus oculatus.</title>
        <authorList>
            <consortium name="The Broad Institute Genome Assembly &amp; Analysis Group"/>
            <consortium name="Computational R&amp;D Group"/>
            <consortium name="and Sequencing Platform"/>
            <person name="Di Palma F."/>
            <person name="Alfoldi J."/>
            <person name="Johnson J."/>
            <person name="Berlin A."/>
            <person name="Gnerre S."/>
            <person name="Jaffe D."/>
            <person name="MacCallum I."/>
            <person name="Young S."/>
            <person name="Walker B.J."/>
            <person name="Lander E.S."/>
            <person name="Lindblad-Toh K."/>
        </authorList>
    </citation>
    <scope>NUCLEOTIDE SEQUENCE [LARGE SCALE GENOMIC DNA]</scope>
</reference>
<dbReference type="GO" id="GO:0005886">
    <property type="term" value="C:plasma membrane"/>
    <property type="evidence" value="ECO:0007669"/>
    <property type="project" value="UniProtKB-SubCell"/>
</dbReference>
<dbReference type="GeneTree" id="ENSGT00940000162676"/>
<evidence type="ECO:0000256" key="3">
    <source>
        <dbReference type="ARBA" id="ARBA00022729"/>
    </source>
</evidence>
<dbReference type="Gene3D" id="2.60.40.10">
    <property type="entry name" value="Immunoglobulins"/>
    <property type="match status" value="2"/>
</dbReference>
<evidence type="ECO:0000259" key="10">
    <source>
        <dbReference type="PROSITE" id="PS50835"/>
    </source>
</evidence>
<keyword evidence="3 9" id="KW-0732">Signal</keyword>
<keyword evidence="8" id="KW-0812">Transmembrane</keyword>
<dbReference type="PROSITE" id="PS50835">
    <property type="entry name" value="IG_LIKE"/>
    <property type="match status" value="1"/>
</dbReference>
<keyword evidence="2" id="KW-1003">Cell membrane</keyword>
<dbReference type="InterPro" id="IPR013783">
    <property type="entry name" value="Ig-like_fold"/>
</dbReference>
<evidence type="ECO:0000256" key="6">
    <source>
        <dbReference type="ARBA" id="ARBA00023157"/>
    </source>
</evidence>
<dbReference type="eggNOG" id="ENOG502SVGE">
    <property type="taxonomic scope" value="Eukaryota"/>
</dbReference>
<name>W5MPT4_LEPOC</name>
<dbReference type="InterPro" id="IPR052051">
    <property type="entry name" value="TCR_complex_component"/>
</dbReference>
<dbReference type="GeneID" id="102698729"/>
<evidence type="ECO:0000256" key="7">
    <source>
        <dbReference type="ARBA" id="ARBA00023180"/>
    </source>
</evidence>
<feature type="signal peptide" evidence="9">
    <location>
        <begin position="1"/>
        <end position="19"/>
    </location>
</feature>
<reference evidence="11" key="2">
    <citation type="submission" date="2025-08" db="UniProtKB">
        <authorList>
            <consortium name="Ensembl"/>
        </authorList>
    </citation>
    <scope>IDENTIFICATION</scope>
</reference>
<keyword evidence="5 8" id="KW-0472">Membrane</keyword>
<evidence type="ECO:0000256" key="8">
    <source>
        <dbReference type="SAM" id="Phobius"/>
    </source>
</evidence>
<dbReference type="SMART" id="SM00409">
    <property type="entry name" value="IG"/>
    <property type="match status" value="2"/>
</dbReference>
<dbReference type="CDD" id="cd00099">
    <property type="entry name" value="IgV"/>
    <property type="match status" value="1"/>
</dbReference>
<keyword evidence="8" id="KW-1133">Transmembrane helix</keyword>
<feature type="transmembrane region" description="Helical" evidence="8">
    <location>
        <begin position="258"/>
        <end position="278"/>
    </location>
</feature>
<feature type="chain" id="PRO_5004868069" evidence="9">
    <location>
        <begin position="20"/>
        <end position="347"/>
    </location>
</feature>
<dbReference type="Bgee" id="ENSLOCG00000008542">
    <property type="expression patterns" value="Expressed in pharyngeal gill and 6 other cell types or tissues"/>
</dbReference>
<dbReference type="Pfam" id="PF07686">
    <property type="entry name" value="V-set"/>
    <property type="match status" value="2"/>
</dbReference>
<dbReference type="Ensembl" id="ENSLOCT00000010407.1">
    <property type="protein sequence ID" value="ENSLOCP00000010393.1"/>
    <property type="gene ID" value="ENSLOCG00000008542.1"/>
</dbReference>
<dbReference type="InterPro" id="IPR003599">
    <property type="entry name" value="Ig_sub"/>
</dbReference>
<dbReference type="GO" id="GO:0002376">
    <property type="term" value="P:immune system process"/>
    <property type="evidence" value="ECO:0007669"/>
    <property type="project" value="UniProtKB-KW"/>
</dbReference>
<keyword evidence="12" id="KW-1185">Reference proteome</keyword>
<dbReference type="Proteomes" id="UP000018468">
    <property type="component" value="Unassembled WGS sequence"/>
</dbReference>
<dbReference type="SUPFAM" id="SSF48726">
    <property type="entry name" value="Immunoglobulin"/>
    <property type="match status" value="2"/>
</dbReference>
<sequence length="347" mass="38739">MISLYITLMFFCEVDISQANMVFQPHRTALVQLGDKVTMECYFNTGIVAQMFWFKKPIGESPICMATSTSNLKGIISYGEFKNNERVKVTKDKGRFTLIFISTESADMATYFCAAYHHNYMSFGNGTLLIPKGLETMNRSVVQQPMSVQAKLGDDVTLQCTIQTETCAGEHSVYWFRHGSGESLPGIIYTHVDRSDQCERNFEAGSPIQSCVYNLPKGDLNHSDAGTYYCAVAICGEILFGNGTLLEITDKSNLDTAILALGVTNTVCVIVIAVLVWTRNIHCVACSSENSQICHSNETNNSTNNQNLDMDMMNYAALKFSHNKTRRKSSEMDTQVVYADVRHQQMN</sequence>
<keyword evidence="4" id="KW-0391">Immunity</keyword>
<evidence type="ECO:0000313" key="11">
    <source>
        <dbReference type="Ensembl" id="ENSLOCP00000010393.1"/>
    </source>
</evidence>
<accession>W5MPT4</accession>
<dbReference type="InterPro" id="IPR007110">
    <property type="entry name" value="Ig-like_dom"/>
</dbReference>
<keyword evidence="7" id="KW-0325">Glycoprotein</keyword>
<dbReference type="STRING" id="7918.ENSLOCP00000010393"/>
<protein>
    <submittedName>
        <fullName evidence="11">Uncharacterized LOC102698729</fullName>
    </submittedName>
</protein>
<dbReference type="AlphaFoldDB" id="W5MPT4"/>
<reference evidence="11" key="3">
    <citation type="submission" date="2025-09" db="UniProtKB">
        <authorList>
            <consortium name="Ensembl"/>
        </authorList>
    </citation>
    <scope>IDENTIFICATION</scope>
</reference>
<dbReference type="KEGG" id="loc:102698729"/>
<dbReference type="PANTHER" id="PTHR19433:SF133">
    <property type="entry name" value="IMMUNE-TYPE RECEPTOR 5 PRECURSOR-RELATED"/>
    <property type="match status" value="1"/>
</dbReference>
<dbReference type="SMART" id="SM00406">
    <property type="entry name" value="IGv"/>
    <property type="match status" value="1"/>
</dbReference>
<evidence type="ECO:0000256" key="9">
    <source>
        <dbReference type="SAM" id="SignalP"/>
    </source>
</evidence>
<dbReference type="OMA" id="KFENDSH"/>
<evidence type="ECO:0000313" key="12">
    <source>
        <dbReference type="Proteomes" id="UP000018468"/>
    </source>
</evidence>
<evidence type="ECO:0000256" key="1">
    <source>
        <dbReference type="ARBA" id="ARBA00004236"/>
    </source>
</evidence>
<evidence type="ECO:0000256" key="2">
    <source>
        <dbReference type="ARBA" id="ARBA00022475"/>
    </source>
</evidence>
<dbReference type="InParanoid" id="W5MPT4"/>